<dbReference type="OrthoDB" id="2378787at2759"/>
<reference evidence="2" key="1">
    <citation type="submission" date="2021-06" db="EMBL/GenBank/DDBJ databases">
        <authorList>
            <person name="Kallberg Y."/>
            <person name="Tangrot J."/>
            <person name="Rosling A."/>
        </authorList>
    </citation>
    <scope>NUCLEOTIDE SEQUENCE</scope>
    <source>
        <strain evidence="2">MA453B</strain>
    </source>
</reference>
<sequence length="98" mass="10966">MPREAKEACLKPPIIAFALTVCCTVLNPRGKDIRCTEEVIKKSCAILLAQLNAKQIPSKNGIMDIQDDSRDESNVNDYDDNNSEVHSEDDIDEDARLF</sequence>
<evidence type="ECO:0000313" key="2">
    <source>
        <dbReference type="EMBL" id="CAG8810309.1"/>
    </source>
</evidence>
<dbReference type="Proteomes" id="UP000789405">
    <property type="component" value="Unassembled WGS sequence"/>
</dbReference>
<keyword evidence="3" id="KW-1185">Reference proteome</keyword>
<proteinExistence type="predicted"/>
<protein>
    <submittedName>
        <fullName evidence="2">18457_t:CDS:1</fullName>
    </submittedName>
</protein>
<feature type="region of interest" description="Disordered" evidence="1">
    <location>
        <begin position="61"/>
        <end position="98"/>
    </location>
</feature>
<feature type="compositionally biased region" description="Basic and acidic residues" evidence="1">
    <location>
        <begin position="83"/>
        <end position="98"/>
    </location>
</feature>
<dbReference type="AlphaFoldDB" id="A0A9N9K5T1"/>
<evidence type="ECO:0000256" key="1">
    <source>
        <dbReference type="SAM" id="MobiDB-lite"/>
    </source>
</evidence>
<feature type="non-terminal residue" evidence="2">
    <location>
        <position position="98"/>
    </location>
</feature>
<name>A0A9N9K5T1_9GLOM</name>
<accession>A0A9N9K5T1</accession>
<gene>
    <name evidence="2" type="ORF">DERYTH_LOCUS25274</name>
</gene>
<dbReference type="EMBL" id="CAJVPY010046160">
    <property type="protein sequence ID" value="CAG8810309.1"/>
    <property type="molecule type" value="Genomic_DNA"/>
</dbReference>
<feature type="non-terminal residue" evidence="2">
    <location>
        <position position="1"/>
    </location>
</feature>
<evidence type="ECO:0000313" key="3">
    <source>
        <dbReference type="Proteomes" id="UP000789405"/>
    </source>
</evidence>
<comment type="caution">
    <text evidence="2">The sequence shown here is derived from an EMBL/GenBank/DDBJ whole genome shotgun (WGS) entry which is preliminary data.</text>
</comment>
<organism evidence="2 3">
    <name type="scientific">Dentiscutata erythropus</name>
    <dbReference type="NCBI Taxonomy" id="1348616"/>
    <lineage>
        <taxon>Eukaryota</taxon>
        <taxon>Fungi</taxon>
        <taxon>Fungi incertae sedis</taxon>
        <taxon>Mucoromycota</taxon>
        <taxon>Glomeromycotina</taxon>
        <taxon>Glomeromycetes</taxon>
        <taxon>Diversisporales</taxon>
        <taxon>Gigasporaceae</taxon>
        <taxon>Dentiscutata</taxon>
    </lineage>
</organism>